<keyword evidence="5" id="KW-0902">Two-component regulatory system</keyword>
<keyword evidence="6" id="KW-0843">Virulence</keyword>
<dbReference type="PROSITE" id="PS50110">
    <property type="entry name" value="RESPONSE_REGULATORY"/>
    <property type="match status" value="1"/>
</dbReference>
<dbReference type="InterPro" id="IPR005467">
    <property type="entry name" value="His_kinase_dom"/>
</dbReference>
<feature type="domain" description="Histidine kinase" evidence="10">
    <location>
        <begin position="236"/>
        <end position="457"/>
    </location>
</feature>
<evidence type="ECO:0000256" key="2">
    <source>
        <dbReference type="ARBA" id="ARBA00012438"/>
    </source>
</evidence>
<dbReference type="Pfam" id="PF02518">
    <property type="entry name" value="HATPase_c"/>
    <property type="match status" value="1"/>
</dbReference>
<dbReference type="InterPro" id="IPR035965">
    <property type="entry name" value="PAS-like_dom_sf"/>
</dbReference>
<dbReference type="InterPro" id="IPR036097">
    <property type="entry name" value="HisK_dim/P_sf"/>
</dbReference>
<dbReference type="Proteomes" id="UP000062788">
    <property type="component" value="Unassembled WGS sequence"/>
</dbReference>
<dbReference type="SUPFAM" id="SSF47384">
    <property type="entry name" value="Homodimeric domain of signal transducing histidine kinase"/>
    <property type="match status" value="1"/>
</dbReference>
<dbReference type="PANTHER" id="PTHR45339">
    <property type="entry name" value="HYBRID SIGNAL TRANSDUCTION HISTIDINE KINASE J"/>
    <property type="match status" value="1"/>
</dbReference>
<dbReference type="Pfam" id="PF00512">
    <property type="entry name" value="HisKA"/>
    <property type="match status" value="1"/>
</dbReference>
<dbReference type="GO" id="GO:0000155">
    <property type="term" value="F:phosphorelay sensor kinase activity"/>
    <property type="evidence" value="ECO:0007669"/>
    <property type="project" value="InterPro"/>
</dbReference>
<evidence type="ECO:0000259" key="11">
    <source>
        <dbReference type="PROSITE" id="PS50110"/>
    </source>
</evidence>
<dbReference type="SMART" id="SM00387">
    <property type="entry name" value="HATPase_c"/>
    <property type="match status" value="1"/>
</dbReference>
<dbReference type="CDD" id="cd00130">
    <property type="entry name" value="PAS"/>
    <property type="match status" value="1"/>
</dbReference>
<reference evidence="13 14" key="1">
    <citation type="submission" date="2015-11" db="EMBL/GenBank/DDBJ databases">
        <title>Expanding the genomic diversity of Burkholderia species for the development of highly accurate diagnostics.</title>
        <authorList>
            <person name="Sahl J."/>
            <person name="Keim P."/>
            <person name="Wagner D."/>
        </authorList>
    </citation>
    <scope>NUCLEOTIDE SEQUENCE [LARGE SCALE GENOMIC DNA]</scope>
    <source>
        <strain evidence="13 14">TSV85</strain>
    </source>
</reference>
<dbReference type="Gene3D" id="3.30.450.20">
    <property type="entry name" value="PAS domain"/>
    <property type="match status" value="1"/>
</dbReference>
<dbReference type="PROSITE" id="PS50109">
    <property type="entry name" value="HIS_KIN"/>
    <property type="match status" value="1"/>
</dbReference>
<dbReference type="EC" id="2.7.13.3" evidence="2"/>
<dbReference type="AlphaFoldDB" id="A0A103E559"/>
<dbReference type="Pfam" id="PF00072">
    <property type="entry name" value="Response_reg"/>
    <property type="match status" value="1"/>
</dbReference>
<dbReference type="Gene3D" id="3.30.565.10">
    <property type="entry name" value="Histidine kinase-like ATPase, C-terminal domain"/>
    <property type="match status" value="1"/>
</dbReference>
<evidence type="ECO:0000256" key="9">
    <source>
        <dbReference type="PROSITE-ProRule" id="PRU00169"/>
    </source>
</evidence>
<dbReference type="InterPro" id="IPR003661">
    <property type="entry name" value="HisK_dim/P_dom"/>
</dbReference>
<dbReference type="PROSITE" id="PS50112">
    <property type="entry name" value="PAS"/>
    <property type="match status" value="1"/>
</dbReference>
<protein>
    <recommendedName>
        <fullName evidence="8">Virulence sensor protein BvgS</fullName>
        <ecNumber evidence="2">2.7.13.3</ecNumber>
    </recommendedName>
</protein>
<comment type="caution">
    <text evidence="13">The sequence shown here is derived from an EMBL/GenBank/DDBJ whole genome shotgun (WGS) entry which is preliminary data.</text>
</comment>
<evidence type="ECO:0000313" key="13">
    <source>
        <dbReference type="EMBL" id="KVE28360.1"/>
    </source>
</evidence>
<evidence type="ECO:0000256" key="8">
    <source>
        <dbReference type="ARBA" id="ARBA00070152"/>
    </source>
</evidence>
<dbReference type="InterPro" id="IPR011006">
    <property type="entry name" value="CheY-like_superfamily"/>
</dbReference>
<comment type="catalytic activity">
    <reaction evidence="1">
        <text>ATP + protein L-histidine = ADP + protein N-phospho-L-histidine.</text>
        <dbReference type="EC" id="2.7.13.3"/>
    </reaction>
</comment>
<name>A0A103E559_9BURK</name>
<dbReference type="InterPro" id="IPR003594">
    <property type="entry name" value="HATPase_dom"/>
</dbReference>
<dbReference type="SUPFAM" id="SSF52172">
    <property type="entry name" value="CheY-like"/>
    <property type="match status" value="1"/>
</dbReference>
<organism evidence="13 14">
    <name type="scientific">Burkholderia singularis</name>
    <dbReference type="NCBI Taxonomy" id="1503053"/>
    <lineage>
        <taxon>Bacteria</taxon>
        <taxon>Pseudomonadati</taxon>
        <taxon>Pseudomonadota</taxon>
        <taxon>Betaproteobacteria</taxon>
        <taxon>Burkholderiales</taxon>
        <taxon>Burkholderiaceae</taxon>
        <taxon>Burkholderia</taxon>
        <taxon>pseudomallei group</taxon>
    </lineage>
</organism>
<dbReference type="PRINTS" id="PR00344">
    <property type="entry name" value="BCTRLSENSOR"/>
</dbReference>
<feature type="domain" description="Response regulatory" evidence="11">
    <location>
        <begin position="592"/>
        <end position="717"/>
    </location>
</feature>
<accession>A0A103E559</accession>
<evidence type="ECO:0000256" key="6">
    <source>
        <dbReference type="ARBA" id="ARBA00023026"/>
    </source>
</evidence>
<gene>
    <name evidence="13" type="ORF">WS67_06250</name>
</gene>
<dbReference type="SUPFAM" id="SSF55785">
    <property type="entry name" value="PYP-like sensor domain (PAS domain)"/>
    <property type="match status" value="1"/>
</dbReference>
<dbReference type="Gene3D" id="1.10.287.130">
    <property type="match status" value="1"/>
</dbReference>
<evidence type="ECO:0000256" key="1">
    <source>
        <dbReference type="ARBA" id="ARBA00000085"/>
    </source>
</evidence>
<dbReference type="InterPro" id="IPR004358">
    <property type="entry name" value="Sig_transdc_His_kin-like_C"/>
</dbReference>
<dbReference type="InterPro" id="IPR000014">
    <property type="entry name" value="PAS"/>
</dbReference>
<dbReference type="CDD" id="cd00082">
    <property type="entry name" value="HisKA"/>
    <property type="match status" value="1"/>
</dbReference>
<dbReference type="InterPro" id="IPR001789">
    <property type="entry name" value="Sig_transdc_resp-reg_receiver"/>
</dbReference>
<evidence type="ECO:0000256" key="3">
    <source>
        <dbReference type="ARBA" id="ARBA00022553"/>
    </source>
</evidence>
<dbReference type="InterPro" id="IPR036890">
    <property type="entry name" value="HATPase_C_sf"/>
</dbReference>
<keyword evidence="3 9" id="KW-0597">Phosphoprotein</keyword>
<dbReference type="Gene3D" id="3.40.50.2300">
    <property type="match status" value="1"/>
</dbReference>
<evidence type="ECO:0000256" key="5">
    <source>
        <dbReference type="ARBA" id="ARBA00023012"/>
    </source>
</evidence>
<evidence type="ECO:0000259" key="10">
    <source>
        <dbReference type="PROSITE" id="PS50109"/>
    </source>
</evidence>
<keyword evidence="4" id="KW-0732">Signal</keyword>
<dbReference type="SUPFAM" id="SSF55874">
    <property type="entry name" value="ATPase domain of HSP90 chaperone/DNA topoisomerase II/histidine kinase"/>
    <property type="match status" value="1"/>
</dbReference>
<comment type="function">
    <text evidence="7">Member of the two-component regulatory system BvgS/BvgA. Phosphorylates BvgA via a four-step phosphorelay in response to environmental signals.</text>
</comment>
<dbReference type="Pfam" id="PF08447">
    <property type="entry name" value="PAS_3"/>
    <property type="match status" value="1"/>
</dbReference>
<dbReference type="InterPro" id="IPR013655">
    <property type="entry name" value="PAS_fold_3"/>
</dbReference>
<evidence type="ECO:0000256" key="7">
    <source>
        <dbReference type="ARBA" id="ARBA00058004"/>
    </source>
</evidence>
<keyword evidence="14" id="KW-1185">Reference proteome</keyword>
<evidence type="ECO:0000256" key="4">
    <source>
        <dbReference type="ARBA" id="ARBA00022729"/>
    </source>
</evidence>
<dbReference type="EMBL" id="LOWA01000018">
    <property type="protein sequence ID" value="KVE28360.1"/>
    <property type="molecule type" value="Genomic_DNA"/>
</dbReference>
<dbReference type="SMART" id="SM00448">
    <property type="entry name" value="REC"/>
    <property type="match status" value="1"/>
</dbReference>
<sequence length="840" mass="91995">MLLRRRIDDIGGIDGELGSAIAARLHTRGGKHAVECGEIRYIGHTCRPCSVLYRFSPLPASNPAQADVIATFIDITPIRNDELAARYNAQHLDGITANLPGIVYKLRRHASGMLSFRYINGDTLPLFGLSPREMMADERRVFATVHPDDRATLQYALDDAAKRRSGYSCEFRVRSPSGERWIQSRGAYNPASPEGTLDWDGYWIDSTDSHQQADALRAARIEAERLSAAQGRFLATMSHELRTPMSGIFSMLELLGSTNMTPSQHSMVDTLRGASQAMLHILDQVLDYSRIDADQLILEKKPFDLRELVEHSCQVVAADVAAKALQLRLEIDPRVAARLIGDALRIRQILSNLLHNAIKFTEHGTIDVRVVVVDDSPDRQIVSVEVADTGIGIDRDDLDNVLEPFVQADASTSRRFGGSGLGLPICRQLACRMGGGLHLASQPGAGTTVRARITLPVSERARAQVPGCAKRRARVTLRDGALAQHVRAELTAMGMTVAFDDDTGSVDLHVTDEPAARAEAARSPGGTAIVAVTERLLIGGVCVDADLPTIGSRPFYPSSIRTVCTNLFDTRTAAADLRTSVAARTSPPRCAPILVADDQALYRIVWQRQLEELGYPYRVVPSGNEALETLCNAEHSMLITDLWMPDMNGFTLARRWRAREAADRAAGPVRRLPIIGISANIIHGDRNVRCGLSAGLDLVLVKPLPLAQLQAILIRYLHARPAQEPADSESRAALDMLLAVYGTDRTVRAMFDAALDAYRSQRVTLAKTDCASVAFAACLHDIVATAHVFRDQRLSDACAEMNRARSTNGETAFARDTLRAALDAFARRVDTMRTMFDARH</sequence>
<dbReference type="CDD" id="cd16922">
    <property type="entry name" value="HATPase_EvgS-ArcB-TorS-like"/>
    <property type="match status" value="1"/>
</dbReference>
<evidence type="ECO:0000313" key="14">
    <source>
        <dbReference type="Proteomes" id="UP000062788"/>
    </source>
</evidence>
<proteinExistence type="predicted"/>
<dbReference type="CDD" id="cd17546">
    <property type="entry name" value="REC_hyHK_CKI1_RcsC-like"/>
    <property type="match status" value="1"/>
</dbReference>
<feature type="domain" description="PAS" evidence="12">
    <location>
        <begin position="118"/>
        <end position="164"/>
    </location>
</feature>
<dbReference type="PANTHER" id="PTHR45339:SF1">
    <property type="entry name" value="HYBRID SIGNAL TRANSDUCTION HISTIDINE KINASE J"/>
    <property type="match status" value="1"/>
</dbReference>
<feature type="modified residue" description="4-aspartylphosphate" evidence="9">
    <location>
        <position position="641"/>
    </location>
</feature>
<dbReference type="FunFam" id="3.30.565.10:FF:000010">
    <property type="entry name" value="Sensor histidine kinase RcsC"/>
    <property type="match status" value="1"/>
</dbReference>
<evidence type="ECO:0000259" key="12">
    <source>
        <dbReference type="PROSITE" id="PS50112"/>
    </source>
</evidence>
<dbReference type="SMART" id="SM00388">
    <property type="entry name" value="HisKA"/>
    <property type="match status" value="1"/>
</dbReference>